<name>A0A2T5E549_VIBSP</name>
<dbReference type="GO" id="GO:0003676">
    <property type="term" value="F:nucleic acid binding"/>
    <property type="evidence" value="ECO:0007669"/>
    <property type="project" value="InterPro"/>
</dbReference>
<accession>A0A2T5E549</accession>
<dbReference type="InterPro" id="IPR027417">
    <property type="entry name" value="P-loop_NTPase"/>
</dbReference>
<organism evidence="2 3">
    <name type="scientific">Vibrio splendidus</name>
    <dbReference type="NCBI Taxonomy" id="29497"/>
    <lineage>
        <taxon>Bacteria</taxon>
        <taxon>Pseudomonadati</taxon>
        <taxon>Pseudomonadota</taxon>
        <taxon>Gammaproteobacteria</taxon>
        <taxon>Vibrionales</taxon>
        <taxon>Vibrionaceae</taxon>
        <taxon>Vibrio</taxon>
    </lineage>
</organism>
<dbReference type="SUPFAM" id="SSF52540">
    <property type="entry name" value="P-loop containing nucleoside triphosphate hydrolases"/>
    <property type="match status" value="1"/>
</dbReference>
<dbReference type="Proteomes" id="UP000244080">
    <property type="component" value="Unassembled WGS sequence"/>
</dbReference>
<comment type="caution">
    <text evidence="2">The sequence shown here is derived from an EMBL/GenBank/DDBJ whole genome shotgun (WGS) entry which is preliminary data.</text>
</comment>
<feature type="domain" description="DEAD/DEAH-box helicase" evidence="1">
    <location>
        <begin position="16"/>
        <end position="153"/>
    </location>
</feature>
<protein>
    <recommendedName>
        <fullName evidence="1">DEAD/DEAH-box helicase domain-containing protein</fullName>
    </recommendedName>
</protein>
<evidence type="ECO:0000313" key="2">
    <source>
        <dbReference type="EMBL" id="PTP14456.1"/>
    </source>
</evidence>
<gene>
    <name evidence="2" type="ORF">CWO36_21225</name>
</gene>
<dbReference type="RefSeq" id="WP_017087023.1">
    <property type="nucleotide sequence ID" value="NZ_CAWNZY010000057.1"/>
</dbReference>
<proteinExistence type="predicted"/>
<evidence type="ECO:0000313" key="3">
    <source>
        <dbReference type="Proteomes" id="UP000244080"/>
    </source>
</evidence>
<evidence type="ECO:0000259" key="1">
    <source>
        <dbReference type="Pfam" id="PF00270"/>
    </source>
</evidence>
<dbReference type="Pfam" id="PF00270">
    <property type="entry name" value="DEAD"/>
    <property type="match status" value="1"/>
</dbReference>
<reference evidence="2 3" key="1">
    <citation type="submission" date="2017-11" db="EMBL/GenBank/DDBJ databases">
        <title>Population delineation of vibrios coincides with oyster pathogenicity.</title>
        <authorList>
            <person name="Bruto M."/>
            <person name="Labreuche Y."/>
            <person name="James A."/>
            <person name="Piel D."/>
            <person name="Chenivesse S."/>
            <person name="Petton B."/>
            <person name="Polz M.F."/>
            <person name="Le Roux F."/>
        </authorList>
    </citation>
    <scope>NUCLEOTIDE SEQUENCE [LARGE SCALE GENOMIC DNA]</scope>
    <source>
        <strain evidence="2 3">1F_55</strain>
    </source>
</reference>
<sequence>MKTNKAMSLIRSFNKKGKLYLHEHPPGAGKTHMMVKLMNGSKQHRVTYSAPTTALIDELAEKLEDTLIVTSETVGKATVGKWLEKNTSKLQKAKVVLTTHESLLRYPEYFQKCVLVDKNGKQYEDKRDLVIDELPRLIDFHNFWTDAEDANELKELTREKARQLLTDNKLGSERLTERKANFLEMFARSSHFDFYIEERTKQERKGIEVYYTHMTDTAVWEGFDGIHLMGATLKDTLAYAYFTKIAKLPVGKSTEHSPRGNKMENNVTLVPLTVCADRDFITKKVLKENYKAMEDVVREHSASGEVASITNNDYKLMLQKPFELMPTKAHGLNAWADKTEVAVLYCANPNPKLFKLMSHYSKALGMSEGYFKDAWVEQNFLDVVYQAVTRSAIRVPDSKDDLIFFVPDVRSAEWLKHKLPNATIDYDKGVKVEIDKGGAPVGSANASGDNYKVAKYLKEAQQVRGKKVYRIIDAFIKANGFAPNIDVYEHKVLLSRASNVKSLKGFDWDINNWKIS</sequence>
<dbReference type="Gene3D" id="3.40.50.300">
    <property type="entry name" value="P-loop containing nucleotide triphosphate hydrolases"/>
    <property type="match status" value="1"/>
</dbReference>
<dbReference type="InterPro" id="IPR011545">
    <property type="entry name" value="DEAD/DEAH_box_helicase_dom"/>
</dbReference>
<dbReference type="GO" id="GO:0005524">
    <property type="term" value="F:ATP binding"/>
    <property type="evidence" value="ECO:0007669"/>
    <property type="project" value="InterPro"/>
</dbReference>
<dbReference type="EMBL" id="PIGA01000045">
    <property type="protein sequence ID" value="PTP14456.1"/>
    <property type="molecule type" value="Genomic_DNA"/>
</dbReference>
<dbReference type="AlphaFoldDB" id="A0A2T5E549"/>